<dbReference type="Gene3D" id="3.10.580.10">
    <property type="entry name" value="CBS-domain"/>
    <property type="match status" value="1"/>
</dbReference>
<dbReference type="RefSeq" id="WP_011586750.1">
    <property type="nucleotide sequence ID" value="NC_008255.1"/>
</dbReference>
<gene>
    <name evidence="1" type="ordered locus">CHU_3407</name>
</gene>
<dbReference type="AlphaFoldDB" id="A0A6N4SWG2"/>
<accession>A0A6N4SWG2</accession>
<dbReference type="KEGG" id="chu:CHU_3407"/>
<dbReference type="OrthoDB" id="1523762at2"/>
<proteinExistence type="predicted"/>
<evidence type="ECO:0000313" key="1">
    <source>
        <dbReference type="EMBL" id="ABG60643.1"/>
    </source>
</evidence>
<reference evidence="1 2" key="1">
    <citation type="journal article" date="2007" name="Appl. Environ. Microbiol.">
        <title>Genome sequence of the cellulolytic gliding bacterium Cytophaga hutchinsonii.</title>
        <authorList>
            <person name="Xie G."/>
            <person name="Bruce D.C."/>
            <person name="Challacombe J.F."/>
            <person name="Chertkov O."/>
            <person name="Detter J.C."/>
            <person name="Gilna P."/>
            <person name="Han C.S."/>
            <person name="Lucas S."/>
            <person name="Misra M."/>
            <person name="Myers G.L."/>
            <person name="Richardson P."/>
            <person name="Tapia R."/>
            <person name="Thayer N."/>
            <person name="Thompson L.S."/>
            <person name="Brettin T.S."/>
            <person name="Henrissat B."/>
            <person name="Wilson D.B."/>
            <person name="McBride M.J."/>
        </authorList>
    </citation>
    <scope>NUCLEOTIDE SEQUENCE [LARGE SCALE GENOMIC DNA]</scope>
    <source>
        <strain evidence="2">ATCC 33406 / DSM 1761 / CIP 103989 / NBRC 15051 / NCIMB 9469 / D465</strain>
    </source>
</reference>
<evidence type="ECO:0000313" key="2">
    <source>
        <dbReference type="Proteomes" id="UP000001822"/>
    </source>
</evidence>
<name>A0A6N4SWG2_CYTH3</name>
<dbReference type="InterPro" id="IPR046342">
    <property type="entry name" value="CBS_dom_sf"/>
</dbReference>
<dbReference type="SUPFAM" id="SSF54631">
    <property type="entry name" value="CBS-domain pair"/>
    <property type="match status" value="1"/>
</dbReference>
<dbReference type="EMBL" id="CP000383">
    <property type="protein sequence ID" value="ABG60643.1"/>
    <property type="molecule type" value="Genomic_DNA"/>
</dbReference>
<dbReference type="Proteomes" id="UP000001822">
    <property type="component" value="Chromosome"/>
</dbReference>
<evidence type="ECO:0008006" key="3">
    <source>
        <dbReference type="Google" id="ProtNLM"/>
    </source>
</evidence>
<keyword evidence="2" id="KW-1185">Reference proteome</keyword>
<sequence length="221" mass="25062">MLAEELINQMIPPLKLNDSSQTALNWMEVFHLTQLAVVDELMYKGIIDEDSILEKNNPNLPISDYRLSYPDIAIKAGAHYYDVINLATQNHLELIPVLGNTNEYLGVISVNETSAAIAQMFASQGPGGILVLAMKEIDYSLAQISRLIEANDTKILSVFVTNDSKESDYLKVTLKLNRIDLTRVIATLERYDYRIIAQFQETDVENTDKDRLDMLFKYLNI</sequence>
<organism evidence="1 2">
    <name type="scientific">Cytophaga hutchinsonii (strain ATCC 33406 / DSM 1761 / CIP 103989 / NBRC 15051 / NCIMB 9469 / D465)</name>
    <dbReference type="NCBI Taxonomy" id="269798"/>
    <lineage>
        <taxon>Bacteria</taxon>
        <taxon>Pseudomonadati</taxon>
        <taxon>Bacteroidota</taxon>
        <taxon>Cytophagia</taxon>
        <taxon>Cytophagales</taxon>
        <taxon>Cytophagaceae</taxon>
        <taxon>Cytophaga</taxon>
    </lineage>
</organism>
<dbReference type="CDD" id="cd17783">
    <property type="entry name" value="CBS_pair_bac"/>
    <property type="match status" value="1"/>
</dbReference>
<protein>
    <recommendedName>
        <fullName evidence="3">CBS domain-containing protein</fullName>
    </recommendedName>
</protein>